<evidence type="ECO:0000256" key="1">
    <source>
        <dbReference type="SAM" id="SignalP"/>
    </source>
</evidence>
<organism evidence="2 3">
    <name type="scientific">Podospora pseudocomata</name>
    <dbReference type="NCBI Taxonomy" id="2093779"/>
    <lineage>
        <taxon>Eukaryota</taxon>
        <taxon>Fungi</taxon>
        <taxon>Dikarya</taxon>
        <taxon>Ascomycota</taxon>
        <taxon>Pezizomycotina</taxon>
        <taxon>Sordariomycetes</taxon>
        <taxon>Sordariomycetidae</taxon>
        <taxon>Sordariales</taxon>
        <taxon>Podosporaceae</taxon>
        <taxon>Podospora</taxon>
    </lineage>
</organism>
<comment type="caution">
    <text evidence="2">The sequence shown here is derived from an EMBL/GenBank/DDBJ whole genome shotgun (WGS) entry which is preliminary data.</text>
</comment>
<dbReference type="GeneID" id="87903976"/>
<dbReference type="RefSeq" id="XP_062741083.1">
    <property type="nucleotide sequence ID" value="XM_062884187.1"/>
</dbReference>
<keyword evidence="1" id="KW-0732">Signal</keyword>
<accession>A0ABR0G8Q5</accession>
<feature type="chain" id="PRO_5045875769" evidence="1">
    <location>
        <begin position="17"/>
        <end position="466"/>
    </location>
</feature>
<name>A0ABR0G8Q5_9PEZI</name>
<gene>
    <name evidence="2" type="ORF">QC762_0099590</name>
</gene>
<dbReference type="Proteomes" id="UP001323405">
    <property type="component" value="Unassembled WGS sequence"/>
</dbReference>
<proteinExistence type="predicted"/>
<sequence length="466" mass="54661">MARDLNLLSLMGVSLAMDNIIDKCAMDDVLTLYRTQRFLNDYISTYLARRARRKFTREGLKVALIFVRLCDMARHCQLEHPTSQDTKLAMQILDEEQDLLSITTPRILFDLCRVEELAARFVRFVLRIQRRLADKAERWIRVEEPAWLAPMLKPKFRYFDKHVYEEKLRTLSTAVGSHRRPLSETEVARLERAFVRAELLFFLHAVFSKDITDRAFHKMHRWEVEELLCALDFMECQGLRRLTHDTRTKALRWLFRYQISQAFYRHFYDKHYASRQQRLRFTDVPFNHDGHSKLSQVQGQDHSDDIKWNVPKWTDPLGPNAAWSAYASQFPIQVEDRNNTRMTLSQPRFFRAPGIYEDFVCIQNYRCLAWVMWDADTTAALQLGSVETTTSQMPPPVLQLVNLAKALGKNSYERFLESTGTIKYSPLQLYDLGLDSQVLDPGEIPEIPVVRKAIRDEDVRKAVAEF</sequence>
<evidence type="ECO:0000313" key="2">
    <source>
        <dbReference type="EMBL" id="KAK4652108.1"/>
    </source>
</evidence>
<evidence type="ECO:0000313" key="3">
    <source>
        <dbReference type="Proteomes" id="UP001323405"/>
    </source>
</evidence>
<dbReference type="EMBL" id="JAFFHA010000008">
    <property type="protein sequence ID" value="KAK4652108.1"/>
    <property type="molecule type" value="Genomic_DNA"/>
</dbReference>
<keyword evidence="3" id="KW-1185">Reference proteome</keyword>
<protein>
    <submittedName>
        <fullName evidence="2">Uncharacterized protein</fullName>
    </submittedName>
</protein>
<reference evidence="2 3" key="1">
    <citation type="journal article" date="2023" name="bioRxiv">
        <title>High-quality genome assemblies of four members of thePodospora anserinaspecies complex.</title>
        <authorList>
            <person name="Ament-Velasquez S.L."/>
            <person name="Vogan A.A."/>
            <person name="Wallerman O."/>
            <person name="Hartmann F."/>
            <person name="Gautier V."/>
            <person name="Silar P."/>
            <person name="Giraud T."/>
            <person name="Johannesson H."/>
        </authorList>
    </citation>
    <scope>NUCLEOTIDE SEQUENCE [LARGE SCALE GENOMIC DNA]</scope>
    <source>
        <strain evidence="2 3">CBS 415.72m</strain>
    </source>
</reference>
<feature type="signal peptide" evidence="1">
    <location>
        <begin position="1"/>
        <end position="16"/>
    </location>
</feature>